<name>A0A3D8RFH3_9EURO</name>
<gene>
    <name evidence="1" type="ORF">DSM5745_07954</name>
</gene>
<reference evidence="1 2" key="1">
    <citation type="journal article" date="2018" name="IMA Fungus">
        <title>IMA Genome-F 9: Draft genome sequence of Annulohypoxylon stygium, Aspergillus mulundensis, Berkeleyomyces basicola (syn. Thielaviopsis basicola), Ceratocystis smalleyi, two Cercospora beticola strains, Coleophoma cylindrospora, Fusarium fracticaudum, Phialophora cf. hyalina, and Morchella septimelata.</title>
        <authorList>
            <person name="Wingfield B.D."/>
            <person name="Bills G.F."/>
            <person name="Dong Y."/>
            <person name="Huang W."/>
            <person name="Nel W.J."/>
            <person name="Swalarsk-Parry B.S."/>
            <person name="Vaghefi N."/>
            <person name="Wilken P.M."/>
            <person name="An Z."/>
            <person name="de Beer Z.W."/>
            <person name="De Vos L."/>
            <person name="Chen L."/>
            <person name="Duong T.A."/>
            <person name="Gao Y."/>
            <person name="Hammerbacher A."/>
            <person name="Kikkert J.R."/>
            <person name="Li Y."/>
            <person name="Li H."/>
            <person name="Li K."/>
            <person name="Li Q."/>
            <person name="Liu X."/>
            <person name="Ma X."/>
            <person name="Naidoo K."/>
            <person name="Pethybridge S.J."/>
            <person name="Sun J."/>
            <person name="Steenkamp E.T."/>
            <person name="van der Nest M.A."/>
            <person name="van Wyk S."/>
            <person name="Wingfield M.J."/>
            <person name="Xiong C."/>
            <person name="Yue Q."/>
            <person name="Zhang X."/>
        </authorList>
    </citation>
    <scope>NUCLEOTIDE SEQUENCE [LARGE SCALE GENOMIC DNA]</scope>
    <source>
        <strain evidence="1 2">DSM 5745</strain>
    </source>
</reference>
<accession>A0A3D8RFH3</accession>
<dbReference type="AlphaFoldDB" id="A0A3D8RFH3"/>
<keyword evidence="2" id="KW-1185">Reference proteome</keyword>
<comment type="caution">
    <text evidence="1">The sequence shown here is derived from an EMBL/GenBank/DDBJ whole genome shotgun (WGS) entry which is preliminary data.</text>
</comment>
<organism evidence="1 2">
    <name type="scientific">Aspergillus mulundensis</name>
    <dbReference type="NCBI Taxonomy" id="1810919"/>
    <lineage>
        <taxon>Eukaryota</taxon>
        <taxon>Fungi</taxon>
        <taxon>Dikarya</taxon>
        <taxon>Ascomycota</taxon>
        <taxon>Pezizomycotina</taxon>
        <taxon>Eurotiomycetes</taxon>
        <taxon>Eurotiomycetidae</taxon>
        <taxon>Eurotiales</taxon>
        <taxon>Aspergillaceae</taxon>
        <taxon>Aspergillus</taxon>
        <taxon>Aspergillus subgen. Nidulantes</taxon>
    </lineage>
</organism>
<dbReference type="Proteomes" id="UP000256690">
    <property type="component" value="Unassembled WGS sequence"/>
</dbReference>
<proteinExistence type="predicted"/>
<dbReference type="RefSeq" id="XP_026602002.1">
    <property type="nucleotide sequence ID" value="XM_026749970.1"/>
</dbReference>
<dbReference type="GeneID" id="38118324"/>
<sequence>MLPYKERQALLLDWEKTQRLIPRYEQMKADDLETRLAVFLTTEGIVDVTEDEVLNSMMGDGRYFLEEGVTGSPRTTRVAQEVYYGENLFRFAHAGVLAQFLAGTDSGFDAREWLQWIGIQVLPKEGAEPITAVLEGLAPGTPYQRLRMVVIELVGYSEQDLGQLRELVTSRRMQRAIRRLEERLDLGVLVLEKLPGMVGRVCRAEGWTRQGKEQIEEMWSEWEERESERQRIMEAMGDAFFDNGQFIF</sequence>
<protein>
    <submittedName>
        <fullName evidence="1">Uncharacterized protein</fullName>
    </submittedName>
</protein>
<dbReference type="EMBL" id="PVWQ01000009">
    <property type="protein sequence ID" value="RDW72782.1"/>
    <property type="molecule type" value="Genomic_DNA"/>
</dbReference>
<evidence type="ECO:0000313" key="1">
    <source>
        <dbReference type="EMBL" id="RDW72782.1"/>
    </source>
</evidence>
<evidence type="ECO:0000313" key="2">
    <source>
        <dbReference type="Proteomes" id="UP000256690"/>
    </source>
</evidence>